<name>A0A2S8FG10_9BACT</name>
<dbReference type="AlphaFoldDB" id="A0A2S8FG10"/>
<evidence type="ECO:0008006" key="4">
    <source>
        <dbReference type="Google" id="ProtNLM"/>
    </source>
</evidence>
<keyword evidence="1" id="KW-0732">Signal</keyword>
<protein>
    <recommendedName>
        <fullName evidence="4">DUF5666 domain-containing protein</fullName>
    </recommendedName>
</protein>
<sequence length="247" mass="27516">MNRIVLSVMGLLLLTSAIAKAEDEPVLSFTPAELYKQIRDLGYQEMKEATEGKWIEVTGNVIYYAHDTSLKRITAAVGTKEDYIHCGMSSADEAWGKANIGDKVTVHMRWSTQNGLHGGKFVMVKGGPPPTIEAADLMSQLKRNRRAALKKFQDKYCLVTGKIAKHDDIPEKFDDLHLRSIDFTMLQGLKEIPITVHFSHVDVSAPNSLEENDEITVLGKIRITDPPVKGDPYPVHLEDTSRVDGDE</sequence>
<dbReference type="Proteomes" id="UP000240009">
    <property type="component" value="Unassembled WGS sequence"/>
</dbReference>
<evidence type="ECO:0000313" key="2">
    <source>
        <dbReference type="EMBL" id="PQO31087.1"/>
    </source>
</evidence>
<organism evidence="2 3">
    <name type="scientific">Blastopirellula marina</name>
    <dbReference type="NCBI Taxonomy" id="124"/>
    <lineage>
        <taxon>Bacteria</taxon>
        <taxon>Pseudomonadati</taxon>
        <taxon>Planctomycetota</taxon>
        <taxon>Planctomycetia</taxon>
        <taxon>Pirellulales</taxon>
        <taxon>Pirellulaceae</taxon>
        <taxon>Blastopirellula</taxon>
    </lineage>
</organism>
<feature type="chain" id="PRO_5015509755" description="DUF5666 domain-containing protein" evidence="1">
    <location>
        <begin position="22"/>
        <end position="247"/>
    </location>
</feature>
<comment type="caution">
    <text evidence="2">The sequence shown here is derived from an EMBL/GenBank/DDBJ whole genome shotgun (WGS) entry which is preliminary data.</text>
</comment>
<proteinExistence type="predicted"/>
<reference evidence="2 3" key="1">
    <citation type="submission" date="2018-02" db="EMBL/GenBank/DDBJ databases">
        <title>Comparative genomes isolates from brazilian mangrove.</title>
        <authorList>
            <person name="Araujo J.E."/>
            <person name="Taketani R.G."/>
            <person name="Silva M.C.P."/>
            <person name="Loureco M.V."/>
            <person name="Andreote F.D."/>
        </authorList>
    </citation>
    <scope>NUCLEOTIDE SEQUENCE [LARGE SCALE GENOMIC DNA]</scope>
    <source>
        <strain evidence="2 3">HEX-2 MGV</strain>
    </source>
</reference>
<evidence type="ECO:0000313" key="3">
    <source>
        <dbReference type="Proteomes" id="UP000240009"/>
    </source>
</evidence>
<dbReference type="EMBL" id="PUIA01000037">
    <property type="protein sequence ID" value="PQO31087.1"/>
    <property type="molecule type" value="Genomic_DNA"/>
</dbReference>
<gene>
    <name evidence="2" type="ORF">C5Y96_12070</name>
</gene>
<evidence type="ECO:0000256" key="1">
    <source>
        <dbReference type="SAM" id="SignalP"/>
    </source>
</evidence>
<feature type="signal peptide" evidence="1">
    <location>
        <begin position="1"/>
        <end position="21"/>
    </location>
</feature>
<accession>A0A2S8FG10</accession>
<dbReference type="RefSeq" id="WP_105353530.1">
    <property type="nucleotide sequence ID" value="NZ_PUIA01000037.1"/>
</dbReference>